<dbReference type="Pfam" id="PF05725">
    <property type="entry name" value="FNIP"/>
    <property type="match status" value="5"/>
</dbReference>
<dbReference type="RefSeq" id="XP_003285845.1">
    <property type="nucleotide sequence ID" value="XM_003285797.1"/>
</dbReference>
<dbReference type="InterPro" id="IPR008615">
    <property type="entry name" value="FNIP"/>
</dbReference>
<dbReference type="InterPro" id="IPR051251">
    <property type="entry name" value="STK_FNIP-Repeat"/>
</dbReference>
<keyword evidence="1" id="KW-0677">Repeat</keyword>
<reference evidence="3" key="1">
    <citation type="journal article" date="2011" name="Genome Biol.">
        <title>Comparative genomics of the social amoebae Dictyostelium discoideum and Dictyostelium purpureum.</title>
        <authorList>
            <consortium name="US DOE Joint Genome Institute (JGI-PGF)"/>
            <person name="Sucgang R."/>
            <person name="Kuo A."/>
            <person name="Tian X."/>
            <person name="Salerno W."/>
            <person name="Parikh A."/>
            <person name="Feasley C.L."/>
            <person name="Dalin E."/>
            <person name="Tu H."/>
            <person name="Huang E."/>
            <person name="Barry K."/>
            <person name="Lindquist E."/>
            <person name="Shapiro H."/>
            <person name="Bruce D."/>
            <person name="Schmutz J."/>
            <person name="Salamov A."/>
            <person name="Fey P."/>
            <person name="Gaudet P."/>
            <person name="Anjard C."/>
            <person name="Babu M.M."/>
            <person name="Basu S."/>
            <person name="Bushmanova Y."/>
            <person name="van der Wel H."/>
            <person name="Katoh-Kurasawa M."/>
            <person name="Dinh C."/>
            <person name="Coutinho P.M."/>
            <person name="Saito T."/>
            <person name="Elias M."/>
            <person name="Schaap P."/>
            <person name="Kay R.R."/>
            <person name="Henrissat B."/>
            <person name="Eichinger L."/>
            <person name="Rivero F."/>
            <person name="Putnam N.H."/>
            <person name="West C.M."/>
            <person name="Loomis W.F."/>
            <person name="Chisholm R.L."/>
            <person name="Shaulsky G."/>
            <person name="Strassmann J.E."/>
            <person name="Queller D.C."/>
            <person name="Kuspa A."/>
            <person name="Grigoriev I.V."/>
        </authorList>
    </citation>
    <scope>NUCLEOTIDE SEQUENCE [LARGE SCALE GENOMIC DNA]</scope>
    <source>
        <strain evidence="3">QSDP1</strain>
    </source>
</reference>
<evidence type="ECO:0000313" key="2">
    <source>
        <dbReference type="EMBL" id="EGC37657.1"/>
    </source>
</evidence>
<protein>
    <recommendedName>
        <fullName evidence="4">FNIP repeat-containing protein</fullName>
    </recommendedName>
</protein>
<evidence type="ECO:0000256" key="1">
    <source>
        <dbReference type="ARBA" id="ARBA00022737"/>
    </source>
</evidence>
<gene>
    <name evidence="2" type="ORF">DICPUDRAFT_76758</name>
</gene>
<name>F0ZEJ2_DICPU</name>
<dbReference type="AlphaFoldDB" id="F0ZEJ2"/>
<dbReference type="OrthoDB" id="25904at2759"/>
<dbReference type="PANTHER" id="PTHR32134">
    <property type="entry name" value="FNIP REPEAT-CONTAINING PROTEIN"/>
    <property type="match status" value="1"/>
</dbReference>
<dbReference type="PROSITE" id="PS51450">
    <property type="entry name" value="LRR"/>
    <property type="match status" value="1"/>
</dbReference>
<accession>F0ZEJ2</accession>
<dbReference type="SUPFAM" id="SSF52058">
    <property type="entry name" value="L domain-like"/>
    <property type="match status" value="1"/>
</dbReference>
<evidence type="ECO:0008006" key="4">
    <source>
        <dbReference type="Google" id="ProtNLM"/>
    </source>
</evidence>
<dbReference type="KEGG" id="dpp:DICPUDRAFT_76758"/>
<dbReference type="InterPro" id="IPR032675">
    <property type="entry name" value="LRR_dom_sf"/>
</dbReference>
<evidence type="ECO:0000313" key="3">
    <source>
        <dbReference type="Proteomes" id="UP000001064"/>
    </source>
</evidence>
<dbReference type="Gene3D" id="3.80.10.10">
    <property type="entry name" value="Ribonuclease Inhibitor"/>
    <property type="match status" value="1"/>
</dbReference>
<dbReference type="VEuPathDB" id="AmoebaDB:DICPUDRAFT_76758"/>
<sequence>MDNKVFGSVFNNIYINNVIENHNKLFNIFKHQRIFNKYENFEKHSYKDYLLDIAIYFEFDNFNIFPENIQSISFKGNEIKSAIPQHIKSFTILGLKEYDWSIFSNANNLESLSISSSFGRNKISEFSADMLPSSITDMYIDSYEYPIKRNTLPKNLKKLHLVLACDTPIEVGSMPDSLTSLSIGIGYSKPGIPFESNYLPKGLKELDLLLNSLKELPNDFKLPDSLTVLKILCNNLPPTFTFPPNLKTLELYTDELKEDLKLPQSLEHLELCLSQQQSFSIDMIPRKLKSLTFNSKQLIDLNGNSILPNTLESLVLTSELYNNRETPVCGYNQQLLPNMLPSSLTSLTFSFSSNFDNGGTPLTENIFPSSLTHLDLGDSFNQPIGANTISGLCLKTLVLGSSFNQEIIEGSLPPNLQELEIRNFRYDKFPINVSKYTTVVCKNYYTQFEKSPQSLYNLKFKILNEPLKALSLQNKSNLESLDLGFNFSFNILKEDLPTPNNIKKLVVGKIFDKEINLDEEFFPSLEQLYVGISKPILKSNITINKNFKKITVIGSNVIFLDNLDPIFFKYLDIIDNK</sequence>
<organism evidence="2 3">
    <name type="scientific">Dictyostelium purpureum</name>
    <name type="common">Slime mold</name>
    <dbReference type="NCBI Taxonomy" id="5786"/>
    <lineage>
        <taxon>Eukaryota</taxon>
        <taxon>Amoebozoa</taxon>
        <taxon>Evosea</taxon>
        <taxon>Eumycetozoa</taxon>
        <taxon>Dictyostelia</taxon>
        <taxon>Dictyosteliales</taxon>
        <taxon>Dictyosteliaceae</taxon>
        <taxon>Dictyostelium</taxon>
    </lineage>
</organism>
<dbReference type="InterPro" id="IPR001611">
    <property type="entry name" value="Leu-rich_rpt"/>
</dbReference>
<dbReference type="FunCoup" id="F0ZEJ2">
    <property type="interactions" value="5"/>
</dbReference>
<proteinExistence type="predicted"/>
<keyword evidence="3" id="KW-1185">Reference proteome</keyword>
<dbReference type="InParanoid" id="F0ZEJ2"/>
<dbReference type="PANTHER" id="PTHR32134:SF180">
    <property type="entry name" value="FNIP REPEAT-CONTAINING PROTEIN"/>
    <property type="match status" value="1"/>
</dbReference>
<dbReference type="Proteomes" id="UP000001064">
    <property type="component" value="Unassembled WGS sequence"/>
</dbReference>
<dbReference type="SUPFAM" id="SSF52047">
    <property type="entry name" value="RNI-like"/>
    <property type="match status" value="1"/>
</dbReference>
<dbReference type="EMBL" id="GL870994">
    <property type="protein sequence ID" value="EGC37657.1"/>
    <property type="molecule type" value="Genomic_DNA"/>
</dbReference>
<dbReference type="GeneID" id="10499391"/>